<dbReference type="EMBL" id="CAJFCV020000004">
    <property type="protein sequence ID" value="CAG9118187.1"/>
    <property type="molecule type" value="Genomic_DNA"/>
</dbReference>
<feature type="region of interest" description="Disordered" evidence="1">
    <location>
        <begin position="30"/>
        <end position="82"/>
    </location>
</feature>
<reference evidence="4" key="2">
    <citation type="submission" date="2020-08" db="EMBL/GenBank/DDBJ databases">
        <authorList>
            <person name="Kikuchi T."/>
        </authorList>
    </citation>
    <scope>NUCLEOTIDE SEQUENCE</scope>
    <source>
        <strain evidence="3">Ka4C1</strain>
    </source>
</reference>
<organism evidence="5 7">
    <name type="scientific">Bursaphelenchus xylophilus</name>
    <name type="common">Pinewood nematode worm</name>
    <name type="synonym">Aphelenchoides xylophilus</name>
    <dbReference type="NCBI Taxonomy" id="6326"/>
    <lineage>
        <taxon>Eukaryota</taxon>
        <taxon>Metazoa</taxon>
        <taxon>Ecdysozoa</taxon>
        <taxon>Nematoda</taxon>
        <taxon>Chromadorea</taxon>
        <taxon>Rhabditida</taxon>
        <taxon>Tylenchina</taxon>
        <taxon>Tylenchomorpha</taxon>
        <taxon>Aphelenchoidea</taxon>
        <taxon>Aphelenchoididae</taxon>
        <taxon>Bursaphelenchus</taxon>
    </lineage>
</organism>
<feature type="transmembrane region" description="Helical" evidence="2">
    <location>
        <begin position="203"/>
        <end position="221"/>
    </location>
</feature>
<evidence type="ECO:0000313" key="6">
    <source>
        <dbReference type="Proteomes" id="UP000659654"/>
    </source>
</evidence>
<dbReference type="OrthoDB" id="5785439at2759"/>
<keyword evidence="2" id="KW-1133">Transmembrane helix</keyword>
<keyword evidence="2" id="KW-0472">Membrane</keyword>
<dbReference type="WBParaSite" id="BXY_0177800.1">
    <property type="protein sequence ID" value="BXY_0177800.1"/>
    <property type="gene ID" value="BXY_0177800"/>
</dbReference>
<dbReference type="SMR" id="A0A1I7RM43"/>
<gene>
    <name evidence="3" type="ORF">BXYJ_LOCUS10114</name>
</gene>
<dbReference type="Proteomes" id="UP000582659">
    <property type="component" value="Unassembled WGS sequence"/>
</dbReference>
<evidence type="ECO:0000256" key="1">
    <source>
        <dbReference type="SAM" id="MobiDB-lite"/>
    </source>
</evidence>
<evidence type="ECO:0000313" key="7">
    <source>
        <dbReference type="WBParaSite" id="BXY_0177800.1"/>
    </source>
</evidence>
<dbReference type="EMBL" id="CAJFDI010000004">
    <property type="protein sequence ID" value="CAD5227767.1"/>
    <property type="molecule type" value="Genomic_DNA"/>
</dbReference>
<sequence length="234" mass="26118">MATTIQECASLSALERRERRKQKILNNAESRLNKLLSGPDGTTRAAPGIDGAPSPVQPSTAAERDSQLNASHSSQTSTRTAKEIDEGEIDFSKLQSSVLGDESLNSTHLDFVMPTYWDSVDKNRFYLVGIMGLILTILAQYHLLNNVIWPIILVQLSYEIFMFRSRKFRYPKHGYVVNILLAAGLDDNIVINAGVILDIGWELMVDLVLISFVYVSSNVVVQTTHKLLQYLASF</sequence>
<proteinExistence type="predicted"/>
<feature type="transmembrane region" description="Helical" evidence="2">
    <location>
        <begin position="125"/>
        <end position="141"/>
    </location>
</feature>
<accession>A0A1I7RM43</accession>
<dbReference type="Proteomes" id="UP000659654">
    <property type="component" value="Unassembled WGS sequence"/>
</dbReference>
<name>A0A1I7RM43_BURXY</name>
<protein>
    <submittedName>
        <fullName evidence="3">(pine wood nematode) hypothetical protein</fullName>
    </submittedName>
</protein>
<evidence type="ECO:0000313" key="4">
    <source>
        <dbReference type="EMBL" id="CAG9118187.1"/>
    </source>
</evidence>
<dbReference type="AlphaFoldDB" id="A0A1I7RM43"/>
<keyword evidence="6" id="KW-1185">Reference proteome</keyword>
<reference evidence="7" key="1">
    <citation type="submission" date="2016-11" db="UniProtKB">
        <authorList>
            <consortium name="WormBaseParasite"/>
        </authorList>
    </citation>
    <scope>IDENTIFICATION</scope>
</reference>
<evidence type="ECO:0000313" key="5">
    <source>
        <dbReference type="Proteomes" id="UP000095284"/>
    </source>
</evidence>
<evidence type="ECO:0000256" key="2">
    <source>
        <dbReference type="SAM" id="Phobius"/>
    </source>
</evidence>
<dbReference type="Proteomes" id="UP000095284">
    <property type="component" value="Unplaced"/>
</dbReference>
<evidence type="ECO:0000313" key="3">
    <source>
        <dbReference type="EMBL" id="CAD5227767.1"/>
    </source>
</evidence>
<feature type="compositionally biased region" description="Polar residues" evidence="1">
    <location>
        <begin position="67"/>
        <end position="79"/>
    </location>
</feature>
<keyword evidence="2" id="KW-0812">Transmembrane</keyword>